<evidence type="ECO:0000313" key="3">
    <source>
        <dbReference type="Proteomes" id="UP000311382"/>
    </source>
</evidence>
<evidence type="ECO:0000259" key="1">
    <source>
        <dbReference type="Pfam" id="PF04321"/>
    </source>
</evidence>
<accession>A0A5C5FW72</accession>
<dbReference type="FunFam" id="3.40.50.720:FF:000357">
    <property type="entry name" value="Methionine adenosyltransferase 2 subunit beta"/>
    <property type="match status" value="1"/>
</dbReference>
<dbReference type="UniPathway" id="UPA00315">
    <property type="reaction ID" value="UER00080"/>
</dbReference>
<dbReference type="Gene3D" id="3.40.50.720">
    <property type="entry name" value="NAD(P)-binding Rossmann-like Domain"/>
    <property type="match status" value="1"/>
</dbReference>
<comment type="caution">
    <text evidence="2">The sequence shown here is derived from an EMBL/GenBank/DDBJ whole genome shotgun (WGS) entry which is preliminary data.</text>
</comment>
<gene>
    <name evidence="2" type="ORF">DMC30DRAFT_249589</name>
</gene>
<dbReference type="STRING" id="5288.A0A5C5FW72"/>
<dbReference type="PANTHER" id="PTHR10491">
    <property type="entry name" value="DTDP-4-DEHYDRORHAMNOSE REDUCTASE"/>
    <property type="match status" value="1"/>
</dbReference>
<name>A0A5C5FW72_9BASI</name>
<keyword evidence="3" id="KW-1185">Reference proteome</keyword>
<sequence length="310" mass="33732">MRVLVTGASGLLGRAVLARFKEAGHDVKGTAFSRASGDLVKLDLHDEAAVERFLEEFRPEFVVHCAAERRPDAVESDPEAAKKLNVAVPALLSSLSRSPTNPFFLLYISTDYVFDGHAPATGYEPDAETAPTNLYGESKLLGEVETLQGIEAGGKGCVLRVPVLYGKAESHSESAINTLVDAVRKAAGGQQVKMDDWATRYPTNVADVARVLVDLADKSTSTTLPSVLHFSAQQEHTKYTIAQLFAALHTPPLELGDRLVRVSEGPKPGETVRPRDCHLSNRAIEALGIDTTAVDLEAWWREYLKQEERA</sequence>
<reference evidence="2 3" key="1">
    <citation type="submission" date="2019-03" db="EMBL/GenBank/DDBJ databases">
        <title>Rhodosporidium diobovatum UCD-FST 08-225 genome sequencing, assembly, and annotation.</title>
        <authorList>
            <person name="Fakankun I.U."/>
            <person name="Fristensky B."/>
            <person name="Levin D.B."/>
        </authorList>
    </citation>
    <scope>NUCLEOTIDE SEQUENCE [LARGE SCALE GENOMIC DNA]</scope>
    <source>
        <strain evidence="2 3">UCD-FST 08-225</strain>
    </source>
</reference>
<dbReference type="InterPro" id="IPR036291">
    <property type="entry name" value="NAD(P)-bd_dom_sf"/>
</dbReference>
<dbReference type="PANTHER" id="PTHR10491:SF4">
    <property type="entry name" value="METHIONINE ADENOSYLTRANSFERASE 2 SUBUNIT BETA"/>
    <property type="match status" value="1"/>
</dbReference>
<dbReference type="GO" id="GO:0048269">
    <property type="term" value="C:methionine adenosyltransferase complex"/>
    <property type="evidence" value="ECO:0007669"/>
    <property type="project" value="TreeGrafter"/>
</dbReference>
<dbReference type="OrthoDB" id="6235964at2759"/>
<dbReference type="InterPro" id="IPR029903">
    <property type="entry name" value="RmlD-like-bd"/>
</dbReference>
<protein>
    <submittedName>
        <fullName evidence="2">RmlD-like substrate binding domain-containing protein</fullName>
    </submittedName>
</protein>
<dbReference type="Proteomes" id="UP000311382">
    <property type="component" value="Unassembled WGS sequence"/>
</dbReference>
<feature type="domain" description="RmlD-like substrate binding" evidence="1">
    <location>
        <begin position="1"/>
        <end position="290"/>
    </location>
</feature>
<dbReference type="GO" id="GO:0006556">
    <property type="term" value="P:S-adenosylmethionine biosynthetic process"/>
    <property type="evidence" value="ECO:0007669"/>
    <property type="project" value="UniProtKB-UniPathway"/>
</dbReference>
<dbReference type="AlphaFoldDB" id="A0A5C5FW72"/>
<dbReference type="InterPro" id="IPR005913">
    <property type="entry name" value="dTDP_dehydrorham_reduct"/>
</dbReference>
<organism evidence="2 3">
    <name type="scientific">Rhodotorula diobovata</name>
    <dbReference type="NCBI Taxonomy" id="5288"/>
    <lineage>
        <taxon>Eukaryota</taxon>
        <taxon>Fungi</taxon>
        <taxon>Dikarya</taxon>
        <taxon>Basidiomycota</taxon>
        <taxon>Pucciniomycotina</taxon>
        <taxon>Microbotryomycetes</taxon>
        <taxon>Sporidiobolales</taxon>
        <taxon>Sporidiobolaceae</taxon>
        <taxon>Rhodotorula</taxon>
    </lineage>
</organism>
<evidence type="ECO:0000313" key="2">
    <source>
        <dbReference type="EMBL" id="TNY20496.1"/>
    </source>
</evidence>
<dbReference type="CDD" id="cd05254">
    <property type="entry name" value="dTDP_HR_like_SDR_e"/>
    <property type="match status" value="1"/>
</dbReference>
<dbReference type="GO" id="GO:0048270">
    <property type="term" value="F:methionine adenosyltransferase regulator activity"/>
    <property type="evidence" value="ECO:0007669"/>
    <property type="project" value="TreeGrafter"/>
</dbReference>
<dbReference type="SUPFAM" id="SSF51735">
    <property type="entry name" value="NAD(P)-binding Rossmann-fold domains"/>
    <property type="match status" value="1"/>
</dbReference>
<proteinExistence type="predicted"/>
<dbReference type="EMBL" id="SOZI01000065">
    <property type="protein sequence ID" value="TNY20496.1"/>
    <property type="molecule type" value="Genomic_DNA"/>
</dbReference>
<dbReference type="Pfam" id="PF04321">
    <property type="entry name" value="RmlD_sub_bind"/>
    <property type="match status" value="1"/>
</dbReference>